<comment type="caution">
    <text evidence="2">The sequence shown here is derived from an EMBL/GenBank/DDBJ whole genome shotgun (WGS) entry which is preliminary data.</text>
</comment>
<evidence type="ECO:0000256" key="1">
    <source>
        <dbReference type="SAM" id="Phobius"/>
    </source>
</evidence>
<reference evidence="3 4" key="2">
    <citation type="submission" date="2024-07" db="EMBL/GenBank/DDBJ databases">
        <authorList>
            <person name="Akdeniz Z."/>
        </authorList>
    </citation>
    <scope>NUCLEOTIDE SEQUENCE [LARGE SCALE GENOMIC DNA]</scope>
</reference>
<proteinExistence type="predicted"/>
<protein>
    <submittedName>
        <fullName evidence="3">Hypothetical_protein</fullName>
    </submittedName>
</protein>
<accession>A0AA86NBJ1</accession>
<keyword evidence="1" id="KW-0472">Membrane</keyword>
<evidence type="ECO:0000313" key="2">
    <source>
        <dbReference type="EMBL" id="CAI9916156.1"/>
    </source>
</evidence>
<gene>
    <name evidence="2" type="ORF">HINF_LOCUS3801</name>
    <name evidence="3" type="ORF">HINF_LOCUS50468</name>
</gene>
<sequence>MVDYNYVCSAFDHTSYDEYSCESHCYQFCGYSNYYGYCCPYGQYYSSYTGPWWISIIVIGFFIIFGLGVWQTIVRRKRMMQMMGGQLGGQNAVIVKGAGYGGTQVITMQQPAMQQTRMQPVQYQQQQQMYQQQPQQMYQQQPQQMFQQPQPVVAQQSMNQMPQMPTMPQNAQINMPAVM</sequence>
<keyword evidence="1" id="KW-1133">Transmembrane helix</keyword>
<organism evidence="2">
    <name type="scientific">Hexamita inflata</name>
    <dbReference type="NCBI Taxonomy" id="28002"/>
    <lineage>
        <taxon>Eukaryota</taxon>
        <taxon>Metamonada</taxon>
        <taxon>Diplomonadida</taxon>
        <taxon>Hexamitidae</taxon>
        <taxon>Hexamitinae</taxon>
        <taxon>Hexamita</taxon>
    </lineage>
</organism>
<keyword evidence="4" id="KW-1185">Reference proteome</keyword>
<dbReference type="Proteomes" id="UP001642409">
    <property type="component" value="Unassembled WGS sequence"/>
</dbReference>
<dbReference type="EMBL" id="CAXDID020000242">
    <property type="protein sequence ID" value="CAL6062903.1"/>
    <property type="molecule type" value="Genomic_DNA"/>
</dbReference>
<name>A0AA86NBJ1_9EUKA</name>
<keyword evidence="1" id="KW-0812">Transmembrane</keyword>
<evidence type="ECO:0000313" key="3">
    <source>
        <dbReference type="EMBL" id="CAL6062903.1"/>
    </source>
</evidence>
<evidence type="ECO:0000313" key="4">
    <source>
        <dbReference type="Proteomes" id="UP001642409"/>
    </source>
</evidence>
<reference evidence="2" key="1">
    <citation type="submission" date="2023-06" db="EMBL/GenBank/DDBJ databases">
        <authorList>
            <person name="Kurt Z."/>
        </authorList>
    </citation>
    <scope>NUCLEOTIDE SEQUENCE</scope>
</reference>
<dbReference type="EMBL" id="CATOUU010000094">
    <property type="protein sequence ID" value="CAI9916156.1"/>
    <property type="molecule type" value="Genomic_DNA"/>
</dbReference>
<feature type="transmembrane region" description="Helical" evidence="1">
    <location>
        <begin position="52"/>
        <end position="73"/>
    </location>
</feature>
<dbReference type="AlphaFoldDB" id="A0AA86NBJ1"/>